<dbReference type="Gramene" id="Kaladp0024s0572.1.v1.1">
    <property type="protein sequence ID" value="Kaladp0024s0572.1.v1.1"/>
    <property type="gene ID" value="Kaladp0024s0572.v1.1"/>
</dbReference>
<keyword evidence="3" id="KW-1185">Reference proteome</keyword>
<organism evidence="2 3">
    <name type="scientific">Kalanchoe fedtschenkoi</name>
    <name type="common">Lavender scallops</name>
    <name type="synonym">South American air plant</name>
    <dbReference type="NCBI Taxonomy" id="63787"/>
    <lineage>
        <taxon>Eukaryota</taxon>
        <taxon>Viridiplantae</taxon>
        <taxon>Streptophyta</taxon>
        <taxon>Embryophyta</taxon>
        <taxon>Tracheophyta</taxon>
        <taxon>Spermatophyta</taxon>
        <taxon>Magnoliopsida</taxon>
        <taxon>eudicotyledons</taxon>
        <taxon>Gunneridae</taxon>
        <taxon>Pentapetalae</taxon>
        <taxon>Saxifragales</taxon>
        <taxon>Crassulaceae</taxon>
        <taxon>Kalanchoe</taxon>
    </lineage>
</organism>
<reference evidence="2" key="1">
    <citation type="submission" date="2021-01" db="UniProtKB">
        <authorList>
            <consortium name="EnsemblPlants"/>
        </authorList>
    </citation>
    <scope>IDENTIFICATION</scope>
</reference>
<evidence type="ECO:0000313" key="2">
    <source>
        <dbReference type="EnsemblPlants" id="Kaladp0024s0572.1.v1.1"/>
    </source>
</evidence>
<dbReference type="EnsemblPlants" id="Kaladp0024s0572.1.v1.1">
    <property type="protein sequence ID" value="Kaladp0024s0572.1.v1.1"/>
    <property type="gene ID" value="Kaladp0024s0572.v1.1"/>
</dbReference>
<evidence type="ECO:0000313" key="3">
    <source>
        <dbReference type="Proteomes" id="UP000594263"/>
    </source>
</evidence>
<dbReference type="Proteomes" id="UP000594263">
    <property type="component" value="Unplaced"/>
</dbReference>
<feature type="domain" description="Retrovirus-related Pol polyprotein from transposon TNT 1-94-like beta-barrel" evidence="1">
    <location>
        <begin position="32"/>
        <end position="103"/>
    </location>
</feature>
<protein>
    <recommendedName>
        <fullName evidence="1">Retrovirus-related Pol polyprotein from transposon TNT 1-94-like beta-barrel domain-containing protein</fullName>
    </recommendedName>
</protein>
<dbReference type="AlphaFoldDB" id="A0A7N0ZSA5"/>
<sequence>MLLKVLAKKQKVAGDNHKKCEIEDVFTSMYKDNAATYAHSSIGNASEFSSYTKLAIIKSIQTTDGTGQPVVSKGIINCTCLITLSNVLHTPSFPVNLLSIGVIILQ</sequence>
<evidence type="ECO:0000259" key="1">
    <source>
        <dbReference type="Pfam" id="PF22936"/>
    </source>
</evidence>
<name>A0A7N0ZSA5_KALFE</name>
<dbReference type="Pfam" id="PF22936">
    <property type="entry name" value="Pol_BBD"/>
    <property type="match status" value="1"/>
</dbReference>
<dbReference type="InterPro" id="IPR054722">
    <property type="entry name" value="PolX-like_BBD"/>
</dbReference>
<proteinExistence type="predicted"/>
<accession>A0A7N0ZSA5</accession>